<keyword evidence="3" id="KW-0479">Metal-binding</keyword>
<evidence type="ECO:0000256" key="4">
    <source>
        <dbReference type="ARBA" id="ARBA00022837"/>
    </source>
</evidence>
<feature type="domain" description="PH" evidence="6">
    <location>
        <begin position="403"/>
        <end position="510"/>
    </location>
</feature>
<dbReference type="EnsemblMetazoa" id="HelroT149122">
    <property type="protein sequence ID" value="HelroP149122"/>
    <property type="gene ID" value="HelroG149122"/>
</dbReference>
<dbReference type="OrthoDB" id="10063282at2759"/>
<reference evidence="8" key="3">
    <citation type="submission" date="2015-06" db="UniProtKB">
        <authorList>
            <consortium name="EnsemblMetazoa"/>
        </authorList>
    </citation>
    <scope>IDENTIFICATION</scope>
</reference>
<dbReference type="SUPFAM" id="SSF50729">
    <property type="entry name" value="PH domain-like"/>
    <property type="match status" value="1"/>
</dbReference>
<evidence type="ECO:0000256" key="3">
    <source>
        <dbReference type="ARBA" id="ARBA00022723"/>
    </source>
</evidence>
<accession>T1EKC4</accession>
<sequence>QELEEMNLVQLYVFVARCIAYPFSAKYRYDIIHKPPKLTNLQLMLARERFQSFLNGDLKLSTDEAFTTNIAKFNDVILKREEVTNVVNGPGWTMTDFSDLFKKEITQYVARLPEIKGLSKSTLIDNWMNKFEFLFKGESDNKKVFVHLNTVLKCITTKMNKDQLFELFQKILGIKKQQHWTLYKLLQVDNTDEQAAQVRRELDYRMNEVKERQKKADGNTEMDSCYIEELKLSIESLKASLQNVPVFKDENNKELSKFKMVSEDETIEKNDLVLSFKVQVVIKGLQGFVEDKKDKLIFCTFEMDGCDKLSTNRVDPSNMSWDDQADFLTSSPLPNVRIRLCRESSGVFNINDRELARVDLLLKLSNTKATEEWMEMQQVYKKDPVSKNVLKIKLLTHVEKPPNVKHFGYLFALGKTIWKKWKKRYFLLIQACVSQFTFVLCSYRENKTQPDAVLPLHGFIVDFCGGVPGTDLSNLYLVLTKQGFDEIILTSSSNESDLMPWLDAIYRATGQPFKPQLPTEADKQDTAVYRSESQRIKRKKLQVMVDACPSKFDHEELFVTLQRKTIEYRLSDSDICSSGWLSADQIYVLDEYCARYGVRVFTRHLSYIEILMDHAYSNISIDPSLLYQKFAFCMAHVHGNKLDQTYAATIDEKKKFLIVAIKLKDFLEYQFIHFRYTTCFPFGRPKDSLKICLSLYESDTKHSVDPISAEKIVDELKRCISNSTYFDYIHVAQLCGIEEALFSTNFERNRTSFLALAEHCIQIQQQIFWFHADVRIAFVSYKDILTENGELLWSLFILDFHQFTDKHPLTELLWNLFSLFNLLNQYFSSQSYLNQRESHKELCKIFAPIVLHYLESMHQSIVYSLRLNFDRETWKPL</sequence>
<dbReference type="InterPro" id="IPR011993">
    <property type="entry name" value="PH-like_dom_sf"/>
</dbReference>
<dbReference type="AlphaFoldDB" id="T1EKC4"/>
<evidence type="ECO:0000313" key="8">
    <source>
        <dbReference type="EnsemblMetazoa" id="HelroP149122"/>
    </source>
</evidence>
<keyword evidence="4" id="KW-0106">Calcium</keyword>
<gene>
    <name evidence="8" type="primary">20197024</name>
    <name evidence="7" type="ORF">HELRODRAFT_149122</name>
</gene>
<keyword evidence="2" id="KW-0268">Exocytosis</keyword>
<evidence type="ECO:0000313" key="9">
    <source>
        <dbReference type="Proteomes" id="UP000015101"/>
    </source>
</evidence>
<reference evidence="9" key="1">
    <citation type="submission" date="2012-12" db="EMBL/GenBank/DDBJ databases">
        <authorList>
            <person name="Hellsten U."/>
            <person name="Grimwood J."/>
            <person name="Chapman J.A."/>
            <person name="Shapiro H."/>
            <person name="Aerts A."/>
            <person name="Otillar R.P."/>
            <person name="Terry A.Y."/>
            <person name="Boore J.L."/>
            <person name="Simakov O."/>
            <person name="Marletaz F."/>
            <person name="Cho S.-J."/>
            <person name="Edsinger-Gonzales E."/>
            <person name="Havlak P."/>
            <person name="Kuo D.-H."/>
            <person name="Larsson T."/>
            <person name="Lv J."/>
            <person name="Arendt D."/>
            <person name="Savage R."/>
            <person name="Osoegawa K."/>
            <person name="de Jong P."/>
            <person name="Lindberg D.R."/>
            <person name="Seaver E.C."/>
            <person name="Weisblat D.A."/>
            <person name="Putnam N.H."/>
            <person name="Grigoriev I.V."/>
            <person name="Rokhsar D.S."/>
        </authorList>
    </citation>
    <scope>NUCLEOTIDE SEQUENCE</scope>
</reference>
<dbReference type="PANTHER" id="PTHR12166">
    <property type="entry name" value="CALCIUM-DEPENDENT SECRETION ACTIVATOR"/>
    <property type="match status" value="1"/>
</dbReference>
<dbReference type="GO" id="GO:0006887">
    <property type="term" value="P:exocytosis"/>
    <property type="evidence" value="ECO:0000318"/>
    <property type="project" value="GO_Central"/>
</dbReference>
<keyword evidence="9" id="KW-1185">Reference proteome</keyword>
<dbReference type="GO" id="GO:0098793">
    <property type="term" value="C:presynapse"/>
    <property type="evidence" value="ECO:0007669"/>
    <property type="project" value="GOC"/>
</dbReference>
<dbReference type="GO" id="GO:0016079">
    <property type="term" value="P:synaptic vesicle exocytosis"/>
    <property type="evidence" value="ECO:0007669"/>
    <property type="project" value="InterPro"/>
</dbReference>
<dbReference type="CTD" id="20197024"/>
<evidence type="ECO:0000256" key="5">
    <source>
        <dbReference type="ARBA" id="ARBA00023329"/>
    </source>
</evidence>
<dbReference type="RefSeq" id="XP_009019695.1">
    <property type="nucleotide sequence ID" value="XM_009021447.1"/>
</dbReference>
<organism evidence="8 9">
    <name type="scientific">Helobdella robusta</name>
    <name type="common">Californian leech</name>
    <dbReference type="NCBI Taxonomy" id="6412"/>
    <lineage>
        <taxon>Eukaryota</taxon>
        <taxon>Metazoa</taxon>
        <taxon>Spiralia</taxon>
        <taxon>Lophotrochozoa</taxon>
        <taxon>Annelida</taxon>
        <taxon>Clitellata</taxon>
        <taxon>Hirudinea</taxon>
        <taxon>Rhynchobdellida</taxon>
        <taxon>Glossiphoniidae</taxon>
        <taxon>Helobdella</taxon>
    </lineage>
</organism>
<dbReference type="Proteomes" id="UP000015101">
    <property type="component" value="Unassembled WGS sequence"/>
</dbReference>
<dbReference type="KEGG" id="hro:HELRODRAFT_149122"/>
<evidence type="ECO:0000313" key="7">
    <source>
        <dbReference type="EMBL" id="ESO02287.1"/>
    </source>
</evidence>
<dbReference type="InterPro" id="IPR057457">
    <property type="entry name" value="CAPS_C2"/>
</dbReference>
<dbReference type="EMBL" id="AMQM01000833">
    <property type="status" value="NOT_ANNOTATED_CDS"/>
    <property type="molecule type" value="Genomic_DNA"/>
</dbReference>
<dbReference type="GO" id="GO:0046872">
    <property type="term" value="F:metal ion binding"/>
    <property type="evidence" value="ECO:0007669"/>
    <property type="project" value="UniProtKB-KW"/>
</dbReference>
<dbReference type="PANTHER" id="PTHR12166:SF8">
    <property type="entry name" value="CALCIUM-DEPENDENT SECRETION ACTIVATOR"/>
    <property type="match status" value="1"/>
</dbReference>
<name>T1EKC4_HELRO</name>
<proteinExistence type="predicted"/>
<reference evidence="7 9" key="2">
    <citation type="journal article" date="2013" name="Nature">
        <title>Insights into bilaterian evolution from three spiralian genomes.</title>
        <authorList>
            <person name="Simakov O."/>
            <person name="Marletaz F."/>
            <person name="Cho S.J."/>
            <person name="Edsinger-Gonzales E."/>
            <person name="Havlak P."/>
            <person name="Hellsten U."/>
            <person name="Kuo D.H."/>
            <person name="Larsson T."/>
            <person name="Lv J."/>
            <person name="Arendt D."/>
            <person name="Savage R."/>
            <person name="Osoegawa K."/>
            <person name="de Jong P."/>
            <person name="Grimwood J."/>
            <person name="Chapman J.A."/>
            <person name="Shapiro H."/>
            <person name="Aerts A."/>
            <person name="Otillar R.P."/>
            <person name="Terry A.Y."/>
            <person name="Boore J.L."/>
            <person name="Grigoriev I.V."/>
            <person name="Lindberg D.R."/>
            <person name="Seaver E.C."/>
            <person name="Weisblat D.A."/>
            <person name="Putnam N.H."/>
            <person name="Rokhsar D.S."/>
        </authorList>
    </citation>
    <scope>NUCLEOTIDE SEQUENCE</scope>
</reference>
<dbReference type="HOGENOM" id="CLU_007068_0_0_1"/>
<dbReference type="GO" id="GO:1990504">
    <property type="term" value="P:dense core granule exocytosis"/>
    <property type="evidence" value="ECO:0007669"/>
    <property type="project" value="InterPro"/>
</dbReference>
<evidence type="ECO:0000259" key="6">
    <source>
        <dbReference type="PROSITE" id="PS50003"/>
    </source>
</evidence>
<dbReference type="PROSITE" id="PS50003">
    <property type="entry name" value="PH_DOMAIN"/>
    <property type="match status" value="1"/>
</dbReference>
<dbReference type="Gene3D" id="2.30.29.30">
    <property type="entry name" value="Pleckstrin-homology domain (PH domain)/Phosphotyrosine-binding domain (PTB)"/>
    <property type="match status" value="1"/>
</dbReference>
<dbReference type="EMBL" id="KB096742">
    <property type="protein sequence ID" value="ESO02287.1"/>
    <property type="molecule type" value="Genomic_DNA"/>
</dbReference>
<dbReference type="SMART" id="SM00233">
    <property type="entry name" value="PH"/>
    <property type="match status" value="1"/>
</dbReference>
<dbReference type="Pfam" id="PF06292">
    <property type="entry name" value="MUN"/>
    <property type="match status" value="1"/>
</dbReference>
<dbReference type="GO" id="GO:0030659">
    <property type="term" value="C:cytoplasmic vesicle membrane"/>
    <property type="evidence" value="ECO:0007669"/>
    <property type="project" value="UniProtKB-SubCell"/>
</dbReference>
<protein>
    <recommendedName>
        <fullName evidence="6">PH domain-containing protein</fullName>
    </recommendedName>
</protein>
<comment type="subcellular location">
    <subcellularLocation>
        <location evidence="1">Cytoplasmic vesicle membrane</location>
    </subcellularLocation>
</comment>
<dbReference type="eggNOG" id="KOG3543">
    <property type="taxonomic scope" value="Eukaryota"/>
</dbReference>
<evidence type="ECO:0000256" key="1">
    <source>
        <dbReference type="ARBA" id="ARBA00004156"/>
    </source>
</evidence>
<dbReference type="InterPro" id="IPR033227">
    <property type="entry name" value="CAPS"/>
</dbReference>
<dbReference type="Pfam" id="PF25341">
    <property type="entry name" value="C2_CAPS"/>
    <property type="match status" value="1"/>
</dbReference>
<dbReference type="InParanoid" id="T1EKC4"/>
<dbReference type="GeneID" id="20197024"/>
<dbReference type="InterPro" id="IPR001849">
    <property type="entry name" value="PH_domain"/>
</dbReference>
<dbReference type="InterPro" id="IPR010439">
    <property type="entry name" value="MUN_dom"/>
</dbReference>
<evidence type="ECO:0000256" key="2">
    <source>
        <dbReference type="ARBA" id="ARBA00022483"/>
    </source>
</evidence>
<keyword evidence="5" id="KW-0968">Cytoplasmic vesicle</keyword>
<dbReference type="OMA" id="CETISMR"/>